<accession>A0A1I4JYB1</accession>
<proteinExistence type="predicted"/>
<dbReference type="AlphaFoldDB" id="A0A1I4JYB1"/>
<dbReference type="STRING" id="504800.SAMN04488085_11615"/>
<dbReference type="Proteomes" id="UP000199152">
    <property type="component" value="Unassembled WGS sequence"/>
</dbReference>
<dbReference type="GO" id="GO:0043565">
    <property type="term" value="F:sequence-specific DNA binding"/>
    <property type="evidence" value="ECO:0007669"/>
    <property type="project" value="InterPro"/>
</dbReference>
<dbReference type="Gene3D" id="1.10.10.60">
    <property type="entry name" value="Homeodomain-like"/>
    <property type="match status" value="1"/>
</dbReference>
<feature type="domain" description="DNA binding HTH" evidence="2">
    <location>
        <begin position="307"/>
        <end position="347"/>
    </location>
</feature>
<organism evidence="3 4">
    <name type="scientific">Geodermatophilus ruber</name>
    <dbReference type="NCBI Taxonomy" id="504800"/>
    <lineage>
        <taxon>Bacteria</taxon>
        <taxon>Bacillati</taxon>
        <taxon>Actinomycetota</taxon>
        <taxon>Actinomycetes</taxon>
        <taxon>Geodermatophilales</taxon>
        <taxon>Geodermatophilaceae</taxon>
        <taxon>Geodermatophilus</taxon>
    </lineage>
</organism>
<dbReference type="RefSeq" id="WP_091328902.1">
    <property type="nucleotide sequence ID" value="NZ_FOSW01000016.1"/>
</dbReference>
<dbReference type="SUPFAM" id="SSF46689">
    <property type="entry name" value="Homeodomain-like"/>
    <property type="match status" value="1"/>
</dbReference>
<dbReference type="InterPro" id="IPR003018">
    <property type="entry name" value="GAF"/>
</dbReference>
<dbReference type="Pfam" id="PF01590">
    <property type="entry name" value="GAF"/>
    <property type="match status" value="1"/>
</dbReference>
<evidence type="ECO:0000259" key="1">
    <source>
        <dbReference type="Pfam" id="PF01590"/>
    </source>
</evidence>
<evidence type="ECO:0000313" key="3">
    <source>
        <dbReference type="EMBL" id="SFL71444.1"/>
    </source>
</evidence>
<protein>
    <submittedName>
        <fullName evidence="3">Regulatory protein, Fis family</fullName>
    </submittedName>
</protein>
<evidence type="ECO:0000313" key="4">
    <source>
        <dbReference type="Proteomes" id="UP000199152"/>
    </source>
</evidence>
<dbReference type="InterPro" id="IPR002197">
    <property type="entry name" value="HTH_Fis"/>
</dbReference>
<dbReference type="InterPro" id="IPR029016">
    <property type="entry name" value="GAF-like_dom_sf"/>
</dbReference>
<gene>
    <name evidence="3" type="ORF">SAMN04488085_11615</name>
</gene>
<dbReference type="InParanoid" id="A0A1I4JYB1"/>
<dbReference type="InterPro" id="IPR009057">
    <property type="entry name" value="Homeodomain-like_sf"/>
</dbReference>
<dbReference type="Gene3D" id="3.30.450.40">
    <property type="match status" value="1"/>
</dbReference>
<feature type="domain" description="GAF" evidence="1">
    <location>
        <begin position="56"/>
        <end position="184"/>
    </location>
</feature>
<keyword evidence="4" id="KW-1185">Reference proteome</keyword>
<sequence>MSTVDAWETFQRGEVPVGVRDEVLTSWRRSRWSGVDPRLDVPPVGEADDDSPFVRVAAPVLLRMADLLADSRTCLSLTDRNGHVAWRWVSDRTLSAECDRSGMQFGSVFDEQQVGTCGIGAALETGRLATVLGAEHFVESFQRWACVAAPVVHPITGHTVGVVNVTCRAAEANHFMQVAARSLADEVRSALSASATDVEHRLLRAFLHARQRTTAPVLALTEDLLLTDPAASELGLDHAETWARVTEAGPGATVIPLGDDVVAEVIRTGADHRRDGAVLALRSASAETPAGRVGPPERLIGRRLTPLEQAESDVIASTLAECGGNKSAAAARLGISRGTLYQRLRRYRPLTA</sequence>
<dbReference type="Pfam" id="PF02954">
    <property type="entry name" value="HTH_8"/>
    <property type="match status" value="1"/>
</dbReference>
<dbReference type="EMBL" id="FOSW01000016">
    <property type="protein sequence ID" value="SFL71444.1"/>
    <property type="molecule type" value="Genomic_DNA"/>
</dbReference>
<reference evidence="3 4" key="1">
    <citation type="submission" date="2016-10" db="EMBL/GenBank/DDBJ databases">
        <authorList>
            <person name="de Groot N.N."/>
        </authorList>
    </citation>
    <scope>NUCLEOTIDE SEQUENCE [LARGE SCALE GENOMIC DNA]</scope>
    <source>
        <strain evidence="3 4">DSM 45317</strain>
    </source>
</reference>
<dbReference type="OrthoDB" id="5496274at2"/>
<evidence type="ECO:0000259" key="2">
    <source>
        <dbReference type="Pfam" id="PF02954"/>
    </source>
</evidence>
<name>A0A1I4JYB1_9ACTN</name>
<dbReference type="PRINTS" id="PR01590">
    <property type="entry name" value="HTHFIS"/>
</dbReference>